<dbReference type="EMBL" id="CADIJZ010000041">
    <property type="protein sequence ID" value="CAB3739686.1"/>
    <property type="molecule type" value="Genomic_DNA"/>
</dbReference>
<dbReference type="Proteomes" id="UP000235659">
    <property type="component" value="Unassembled WGS sequence"/>
</dbReference>
<evidence type="ECO:0000313" key="3">
    <source>
        <dbReference type="Proteomes" id="UP000235659"/>
    </source>
</evidence>
<reference evidence="2 3" key="1">
    <citation type="submission" date="2018-01" db="EMBL/GenBank/DDBJ databases">
        <title>Whole genome analyses suggest that Burkholderia sensu lato contains two further novel genera in the rhizoxinica-symbiotica group Mycetohabitans gen. nov., and Trinickia gen. nov.: implications for the evolution of diazotrophy and nodulation in the Burkholderiaceae.</title>
        <authorList>
            <person name="Estrada-de los Santos P."/>
            <person name="Palmer M."/>
            <person name="Chavez-Ramirez B."/>
            <person name="Beukes C."/>
            <person name="Steenkamp E.T."/>
            <person name="Hirsch A.M."/>
            <person name="Manyaka P."/>
            <person name="Maluk M."/>
            <person name="Lafos M."/>
            <person name="Crook M."/>
            <person name="Gross E."/>
            <person name="Simon M.F."/>
            <person name="Bueno dos Reis Junior F."/>
            <person name="Poole P.S."/>
            <person name="Venter S.N."/>
            <person name="James E.K."/>
        </authorList>
    </citation>
    <scope>NUCLEOTIDE SEQUENCE [LARGE SCALE GENOMIC DNA]</scope>
    <source>
        <strain evidence="2 3">WSM 3937</strain>
    </source>
</reference>
<protein>
    <submittedName>
        <fullName evidence="2">Polyketide cyclase</fullName>
    </submittedName>
</protein>
<dbReference type="AlphaFoldDB" id="A0A2N7VWG6"/>
<dbReference type="OrthoDB" id="5965958at2"/>
<proteinExistence type="predicted"/>
<dbReference type="EMBL" id="PNXY01000048">
    <property type="protein sequence ID" value="PMS21498.1"/>
    <property type="molecule type" value="Genomic_DNA"/>
</dbReference>
<evidence type="ECO:0000313" key="2">
    <source>
        <dbReference type="EMBL" id="PMS21498.1"/>
    </source>
</evidence>
<keyword evidence="3" id="KW-1185">Reference proteome</keyword>
<dbReference type="Proteomes" id="UP000494205">
    <property type="component" value="Unassembled WGS sequence"/>
</dbReference>
<dbReference type="SUPFAM" id="SSF55961">
    <property type="entry name" value="Bet v1-like"/>
    <property type="match status" value="1"/>
</dbReference>
<dbReference type="RefSeq" id="WP_102636354.1">
    <property type="nucleotide sequence ID" value="NZ_CADIJZ010000041.1"/>
</dbReference>
<gene>
    <name evidence="2" type="ORF">C0Z16_33840</name>
    <name evidence="1" type="ORF">LMG27174_06579</name>
</gene>
<organism evidence="1 4">
    <name type="scientific">Paraburkholderia rhynchosiae</name>
    <dbReference type="NCBI Taxonomy" id="487049"/>
    <lineage>
        <taxon>Bacteria</taxon>
        <taxon>Pseudomonadati</taxon>
        <taxon>Pseudomonadota</taxon>
        <taxon>Betaproteobacteria</taxon>
        <taxon>Burkholderiales</taxon>
        <taxon>Burkholderiaceae</taxon>
        <taxon>Paraburkholderia</taxon>
    </lineage>
</organism>
<sequence length="181" mass="20186">MKIRTRFVTAILAVLVAIAVLFVPLPQRIGLDTRIVTVASVQRPPTVVFDYVTTPAHWPVWHPSSLAVSGSVDHSLDVGEQVTEEFRVAGRRGRVVWTVVTRVRPSRWVIAGKIDGRPAGTVTYSLISTVSGTRFEREFTYRAPSLWFAILNWSVLRARIQSESDTAVLRLKSLVEASPQH</sequence>
<dbReference type="Gene3D" id="3.30.530.20">
    <property type="match status" value="1"/>
</dbReference>
<accession>A0A2N7VWG6</accession>
<dbReference type="Pfam" id="PF10604">
    <property type="entry name" value="Polyketide_cyc2"/>
    <property type="match status" value="1"/>
</dbReference>
<evidence type="ECO:0000313" key="4">
    <source>
        <dbReference type="Proteomes" id="UP000494205"/>
    </source>
</evidence>
<evidence type="ECO:0000313" key="1">
    <source>
        <dbReference type="EMBL" id="CAB3739686.1"/>
    </source>
</evidence>
<dbReference type="InterPro" id="IPR023393">
    <property type="entry name" value="START-like_dom_sf"/>
</dbReference>
<name>A0A2N7VWG6_9BURK</name>
<reference evidence="1 4" key="2">
    <citation type="submission" date="2020-04" db="EMBL/GenBank/DDBJ databases">
        <authorList>
            <person name="De Canck E."/>
        </authorList>
    </citation>
    <scope>NUCLEOTIDE SEQUENCE [LARGE SCALE GENOMIC DNA]</scope>
    <source>
        <strain evidence="1 4">LMG 27174</strain>
    </source>
</reference>
<dbReference type="InterPro" id="IPR019587">
    <property type="entry name" value="Polyketide_cyclase/dehydratase"/>
</dbReference>